<feature type="coiled-coil region" evidence="1">
    <location>
        <begin position="89"/>
        <end position="123"/>
    </location>
</feature>
<dbReference type="OMA" id="MGIETKH"/>
<organism evidence="3 4">
    <name type="scientific">Neolamprologus brichardi</name>
    <name type="common">Fairy cichlid</name>
    <name type="synonym">Lamprologus brichardi</name>
    <dbReference type="NCBI Taxonomy" id="32507"/>
    <lineage>
        <taxon>Eukaryota</taxon>
        <taxon>Metazoa</taxon>
        <taxon>Chordata</taxon>
        <taxon>Craniata</taxon>
        <taxon>Vertebrata</taxon>
        <taxon>Euteleostomi</taxon>
        <taxon>Actinopterygii</taxon>
        <taxon>Neopterygii</taxon>
        <taxon>Teleostei</taxon>
        <taxon>Neoteleostei</taxon>
        <taxon>Acanthomorphata</taxon>
        <taxon>Ovalentaria</taxon>
        <taxon>Cichlomorphae</taxon>
        <taxon>Cichliformes</taxon>
        <taxon>Cichlidae</taxon>
        <taxon>African cichlids</taxon>
        <taxon>Pseudocrenilabrinae</taxon>
        <taxon>Lamprologini</taxon>
        <taxon>Neolamprologus</taxon>
    </lineage>
</organism>
<dbReference type="Ensembl" id="ENSNBRT00000001808.1">
    <property type="protein sequence ID" value="ENSNBRP00000001732.1"/>
    <property type="gene ID" value="ENSNBRG00000001424.1"/>
</dbReference>
<reference evidence="3" key="1">
    <citation type="submission" date="2025-08" db="UniProtKB">
        <authorList>
            <consortium name="Ensembl"/>
        </authorList>
    </citation>
    <scope>IDENTIFICATION</scope>
</reference>
<evidence type="ECO:0000313" key="3">
    <source>
        <dbReference type="Ensembl" id="ENSNBRP00000001732.1"/>
    </source>
</evidence>
<sequence>MPPTRAAKSASNKSPEESEAKEGMLMSTATTPSTPVDADVLAAEISKTVVDKISTMMENKFDELSLSLKNISAQLELNSQWISDTENCISTAEDSLSGMETKMADMETKVNILTEKCLDLEGRSRRDNIVILNLKEGTEGREPVKFLEGWLPTLLSIQTKQGKIKIDRAHRSIGLSRPNHPRAMIIKVHNPVDKIRILTAAKDNGPLTYDGQIIHIRQDLATGVKEMRRAFNGVCQKLIQKNMRFYMQCTLRTRTHKELKYTKLFASASIHIKIFSVLNRARLAQILRIISSFSITILSAQLCSIIHTILSSAFCTLP</sequence>
<evidence type="ECO:0000256" key="2">
    <source>
        <dbReference type="SAM" id="MobiDB-lite"/>
    </source>
</evidence>
<dbReference type="AlphaFoldDB" id="A0A3Q4GFJ2"/>
<proteinExistence type="predicted"/>
<reference evidence="3" key="2">
    <citation type="submission" date="2025-09" db="UniProtKB">
        <authorList>
            <consortium name="Ensembl"/>
        </authorList>
    </citation>
    <scope>IDENTIFICATION</scope>
</reference>
<feature type="region of interest" description="Disordered" evidence="2">
    <location>
        <begin position="1"/>
        <end position="34"/>
    </location>
</feature>
<evidence type="ECO:0000256" key="1">
    <source>
        <dbReference type="SAM" id="Coils"/>
    </source>
</evidence>
<keyword evidence="4" id="KW-1185">Reference proteome</keyword>
<keyword evidence="1" id="KW-0175">Coiled coil</keyword>
<dbReference type="PANTHER" id="PTHR11505">
    <property type="entry name" value="L1 TRANSPOSABLE ELEMENT-RELATED"/>
    <property type="match status" value="1"/>
</dbReference>
<protein>
    <recommendedName>
        <fullName evidence="5">L1 transposable element RRM domain-containing protein</fullName>
    </recommendedName>
</protein>
<evidence type="ECO:0008006" key="5">
    <source>
        <dbReference type="Google" id="ProtNLM"/>
    </source>
</evidence>
<dbReference type="GeneTree" id="ENSGT00940000171721"/>
<accession>A0A3Q4GFJ2</accession>
<dbReference type="InterPro" id="IPR004244">
    <property type="entry name" value="Transposase_22"/>
</dbReference>
<evidence type="ECO:0000313" key="4">
    <source>
        <dbReference type="Proteomes" id="UP000261580"/>
    </source>
</evidence>
<dbReference type="Proteomes" id="UP000261580">
    <property type="component" value="Unassembled WGS sequence"/>
</dbReference>
<dbReference type="Gene3D" id="3.30.70.1820">
    <property type="entry name" value="L1 transposable element, RRM domain"/>
    <property type="match status" value="1"/>
</dbReference>
<name>A0A3Q4GFJ2_NEOBR</name>